<feature type="transmembrane region" description="Helical" evidence="8">
    <location>
        <begin position="117"/>
        <end position="135"/>
    </location>
</feature>
<gene>
    <name evidence="10" type="ORF">IC235_19805</name>
</gene>
<dbReference type="PANTHER" id="PTHR30177:SF4">
    <property type="entry name" value="OSMOPROTECTANT IMPORT PERMEASE PROTEIN OSMW"/>
    <property type="match status" value="1"/>
</dbReference>
<evidence type="ECO:0000256" key="5">
    <source>
        <dbReference type="ARBA" id="ARBA00023136"/>
    </source>
</evidence>
<dbReference type="Pfam" id="PF04069">
    <property type="entry name" value="OpuAC"/>
    <property type="match status" value="2"/>
</dbReference>
<dbReference type="EMBL" id="JACXAD010000029">
    <property type="protein sequence ID" value="MBD2770138.1"/>
    <property type="molecule type" value="Genomic_DNA"/>
</dbReference>
<evidence type="ECO:0000256" key="8">
    <source>
        <dbReference type="RuleBase" id="RU363032"/>
    </source>
</evidence>
<dbReference type="InterPro" id="IPR035906">
    <property type="entry name" value="MetI-like_sf"/>
</dbReference>
<protein>
    <submittedName>
        <fullName evidence="10">ABC transporter permease/substrate-binding protein</fullName>
    </submittedName>
</protein>
<feature type="domain" description="ABC transmembrane type-1" evidence="9">
    <location>
        <begin position="53"/>
        <end position="232"/>
    </location>
</feature>
<accession>A0A927GL03</accession>
<dbReference type="InterPro" id="IPR000515">
    <property type="entry name" value="MetI-like"/>
</dbReference>
<keyword evidence="3 8" id="KW-0812">Transmembrane</keyword>
<dbReference type="SUPFAM" id="SSF53850">
    <property type="entry name" value="Periplasmic binding protein-like II"/>
    <property type="match status" value="2"/>
</dbReference>
<feature type="transmembrane region" description="Helical" evidence="8">
    <location>
        <begin position="167"/>
        <end position="192"/>
    </location>
</feature>
<name>A0A927GL03_9BACT</name>
<evidence type="ECO:0000256" key="4">
    <source>
        <dbReference type="ARBA" id="ARBA00022989"/>
    </source>
</evidence>
<keyword evidence="5 8" id="KW-0472">Membrane</keyword>
<dbReference type="Gene3D" id="3.40.190.10">
    <property type="entry name" value="Periplasmic binding protein-like II"/>
    <property type="match status" value="2"/>
</dbReference>
<evidence type="ECO:0000256" key="1">
    <source>
        <dbReference type="ARBA" id="ARBA00004651"/>
    </source>
</evidence>
<keyword evidence="4 8" id="KW-1133">Transmembrane helix</keyword>
<dbReference type="SUPFAM" id="SSF161098">
    <property type="entry name" value="MetI-like"/>
    <property type="match status" value="1"/>
</dbReference>
<feature type="transmembrane region" description="Helical" evidence="8">
    <location>
        <begin position="212"/>
        <end position="231"/>
    </location>
</feature>
<dbReference type="FunFam" id="1.10.3720.10:FF:000001">
    <property type="entry name" value="Glycine betaine ABC transporter, permease"/>
    <property type="match status" value="1"/>
</dbReference>
<keyword evidence="2 8" id="KW-0813">Transport</keyword>
<feature type="transmembrane region" description="Helical" evidence="8">
    <location>
        <begin position="57"/>
        <end position="76"/>
    </location>
</feature>
<dbReference type="Pfam" id="PF00528">
    <property type="entry name" value="BPD_transp_1"/>
    <property type="match status" value="1"/>
</dbReference>
<dbReference type="PANTHER" id="PTHR30177">
    <property type="entry name" value="GLYCINE BETAINE/L-PROLINE TRANSPORT SYSTEM PERMEASE PROTEIN PROW"/>
    <property type="match status" value="1"/>
</dbReference>
<sequence>MVDWPDTRYSPLHGTSAHGGFRRGTTTRGGRLETITALFTFWHDQAGKLGEQTLQHLGLTAASLLLAVLLGVPLGLGLSRQPRWAPAVLGLAGGLQTVPSIALLGFLIPLLGIGPKPAIFALFLYSLLPIIRNTLAGIQGVPPAVVDAARGLGLTDGQVLRRVELPLALPVLMAGIRTATVINVGVATLAAYVAAGGLGEFIFGGIALNNPAMILAGALPAAGLALAFDAALGGVQKLSTRRLGQVGGALLVALPLLGALYLLPRARGKLLAGFSPEFVGRADGLPSLTKTYGLTHLPNVVLAPALVYEAARHADVDVIDGYSTDGRIRAYNLRVLHDDRRVFPPYYAVPVVRPALLREHPELVAVLAQLDGQISDSVMTNLNYRADYLHQPPQAIAESFLRRRGLWRAPRPAPADAPVVRLGSKIFAEQYILAEMYAALIRGNTDLAVQTKTGLGGTTICFEALRDGAIDLYPEYTGTGLLVLLQPPPAVVDSLGGQPAAVLNYVRTEFRRRYGLEWLAPLGFNNTYALLMRQQQAQRLGITSVSELGRHLRQ</sequence>
<comment type="subcellular location">
    <subcellularLocation>
        <location evidence="1 8">Cell membrane</location>
        <topology evidence="1 8">Multi-pass membrane protein</topology>
    </subcellularLocation>
</comment>
<evidence type="ECO:0000256" key="7">
    <source>
        <dbReference type="ARBA" id="ARBA00035652"/>
    </source>
</evidence>
<evidence type="ECO:0000313" key="11">
    <source>
        <dbReference type="Proteomes" id="UP000612233"/>
    </source>
</evidence>
<evidence type="ECO:0000313" key="10">
    <source>
        <dbReference type="EMBL" id="MBD2770138.1"/>
    </source>
</evidence>
<comment type="similarity">
    <text evidence="6">In the C-terminal section; belongs to the OsmX family.</text>
</comment>
<dbReference type="InterPro" id="IPR051204">
    <property type="entry name" value="ABC_transp_perm/SBD"/>
</dbReference>
<dbReference type="Gene3D" id="1.10.3720.10">
    <property type="entry name" value="MetI-like"/>
    <property type="match status" value="1"/>
</dbReference>
<dbReference type="InterPro" id="IPR007210">
    <property type="entry name" value="ABC_Gly_betaine_transp_sub-bd"/>
</dbReference>
<feature type="transmembrane region" description="Helical" evidence="8">
    <location>
        <begin position="88"/>
        <end position="111"/>
    </location>
</feature>
<proteinExistence type="inferred from homology"/>
<dbReference type="GO" id="GO:0031460">
    <property type="term" value="P:glycine betaine transport"/>
    <property type="evidence" value="ECO:0007669"/>
    <property type="project" value="TreeGrafter"/>
</dbReference>
<dbReference type="AlphaFoldDB" id="A0A927GL03"/>
<comment type="similarity">
    <text evidence="7">In the N-terminal section; belongs to the binding-protein-dependent transport system permease family.</text>
</comment>
<evidence type="ECO:0000259" key="9">
    <source>
        <dbReference type="PROSITE" id="PS50928"/>
    </source>
</evidence>
<evidence type="ECO:0000256" key="6">
    <source>
        <dbReference type="ARBA" id="ARBA00035642"/>
    </source>
</evidence>
<comment type="similarity">
    <text evidence="8">Belongs to the binding-protein-dependent transport system permease family.</text>
</comment>
<organism evidence="10 11">
    <name type="scientific">Hymenobacter montanus</name>
    <dbReference type="NCBI Taxonomy" id="2771359"/>
    <lineage>
        <taxon>Bacteria</taxon>
        <taxon>Pseudomonadati</taxon>
        <taxon>Bacteroidota</taxon>
        <taxon>Cytophagia</taxon>
        <taxon>Cytophagales</taxon>
        <taxon>Hymenobacteraceae</taxon>
        <taxon>Hymenobacter</taxon>
    </lineage>
</organism>
<reference evidence="10" key="1">
    <citation type="submission" date="2020-09" db="EMBL/GenBank/DDBJ databases">
        <authorList>
            <person name="Kim M.K."/>
        </authorList>
    </citation>
    <scope>NUCLEOTIDE SEQUENCE</scope>
    <source>
        <strain evidence="10">BT664</strain>
    </source>
</reference>
<evidence type="ECO:0000256" key="3">
    <source>
        <dbReference type="ARBA" id="ARBA00022692"/>
    </source>
</evidence>
<dbReference type="GO" id="GO:0022857">
    <property type="term" value="F:transmembrane transporter activity"/>
    <property type="evidence" value="ECO:0007669"/>
    <property type="project" value="InterPro"/>
</dbReference>
<dbReference type="GO" id="GO:0043190">
    <property type="term" value="C:ATP-binding cassette (ABC) transporter complex"/>
    <property type="evidence" value="ECO:0007669"/>
    <property type="project" value="InterPro"/>
</dbReference>
<dbReference type="Gene3D" id="3.40.190.120">
    <property type="entry name" value="Osmoprotection protein (prox), domain 2"/>
    <property type="match status" value="2"/>
</dbReference>
<dbReference type="PROSITE" id="PS50928">
    <property type="entry name" value="ABC_TM1"/>
    <property type="match status" value="1"/>
</dbReference>
<feature type="transmembrane region" description="Helical" evidence="8">
    <location>
        <begin position="243"/>
        <end position="263"/>
    </location>
</feature>
<comment type="caution">
    <text evidence="10">The sequence shown here is derived from an EMBL/GenBank/DDBJ whole genome shotgun (WGS) entry which is preliminary data.</text>
</comment>
<keyword evidence="11" id="KW-1185">Reference proteome</keyword>
<dbReference type="Proteomes" id="UP000612233">
    <property type="component" value="Unassembled WGS sequence"/>
</dbReference>
<evidence type="ECO:0000256" key="2">
    <source>
        <dbReference type="ARBA" id="ARBA00022448"/>
    </source>
</evidence>